<accession>A0AB39XII0</accession>
<organism evidence="1">
    <name type="scientific">Bradyrhizobium sp. LLZ17</name>
    <dbReference type="NCBI Taxonomy" id="3239388"/>
    <lineage>
        <taxon>Bacteria</taxon>
        <taxon>Pseudomonadati</taxon>
        <taxon>Pseudomonadota</taxon>
        <taxon>Alphaproteobacteria</taxon>
        <taxon>Hyphomicrobiales</taxon>
        <taxon>Nitrobacteraceae</taxon>
        <taxon>Bradyrhizobium</taxon>
    </lineage>
</organism>
<name>A0AB39XII0_9BRAD</name>
<proteinExistence type="predicted"/>
<sequence>MLQNPERRTELLGHFLCRLAAVMLLALLVPATPSFAQASGQVRVKIVKAGLLVGGGAGNGVLTYRGRNYPFRVSGLSLGVTVGATVSRLKGWASGIREISDFTGMYSSVGGGAAMIGGINGVHLRNDKGVTMVLQGPKAGLEFAANLSQIMISLR</sequence>
<protein>
    <submittedName>
        <fullName evidence="1">Uncharacterized protein</fullName>
    </submittedName>
</protein>
<gene>
    <name evidence="1" type="ORF">AB8Z38_35255</name>
</gene>
<dbReference type="AlphaFoldDB" id="A0AB39XII0"/>
<dbReference type="RefSeq" id="WP_369722131.1">
    <property type="nucleotide sequence ID" value="NZ_CP165734.1"/>
</dbReference>
<evidence type="ECO:0000313" key="1">
    <source>
        <dbReference type="EMBL" id="XDV57705.1"/>
    </source>
</evidence>
<reference evidence="1" key="1">
    <citation type="submission" date="2024-08" db="EMBL/GenBank/DDBJ databases">
        <authorList>
            <person name="Chaddad Z."/>
            <person name="Lamrabet M."/>
            <person name="Bouhnik O."/>
            <person name="Alami S."/>
            <person name="Wipf D."/>
            <person name="Courty P.E."/>
            <person name="Missbah El Idrissi M."/>
        </authorList>
    </citation>
    <scope>NUCLEOTIDE SEQUENCE</scope>
    <source>
        <strain evidence="1">LLZ17</strain>
    </source>
</reference>
<dbReference type="EMBL" id="CP165734">
    <property type="protein sequence ID" value="XDV57705.1"/>
    <property type="molecule type" value="Genomic_DNA"/>
</dbReference>